<dbReference type="PROSITE" id="PS50081">
    <property type="entry name" value="ZF_DAG_PE_2"/>
    <property type="match status" value="1"/>
</dbReference>
<dbReference type="PROSITE" id="PS00479">
    <property type="entry name" value="ZF_DAG_PE_1"/>
    <property type="match status" value="1"/>
</dbReference>
<evidence type="ECO:0000313" key="5">
    <source>
        <dbReference type="Proteomes" id="UP000248484"/>
    </source>
</evidence>
<gene>
    <name evidence="6" type="primary">RASGRP2</name>
</gene>
<keyword evidence="2" id="KW-0862">Zinc</keyword>
<dbReference type="Proteomes" id="UP000248484">
    <property type="component" value="Chromosome 16"/>
</dbReference>
<feature type="domain" description="Phorbol-ester/DAG-type" evidence="4">
    <location>
        <begin position="67"/>
        <end position="117"/>
    </location>
</feature>
<name>A0A455C8Z7_PHYMC</name>
<dbReference type="InterPro" id="IPR002219">
    <property type="entry name" value="PKC_DAG/PE"/>
</dbReference>
<organism evidence="5 6">
    <name type="scientific">Physeter macrocephalus</name>
    <name type="common">Sperm whale</name>
    <name type="synonym">Physeter catodon</name>
    <dbReference type="NCBI Taxonomy" id="9755"/>
    <lineage>
        <taxon>Eukaryota</taxon>
        <taxon>Metazoa</taxon>
        <taxon>Chordata</taxon>
        <taxon>Craniata</taxon>
        <taxon>Vertebrata</taxon>
        <taxon>Euteleostomi</taxon>
        <taxon>Mammalia</taxon>
        <taxon>Eutheria</taxon>
        <taxon>Laurasiatheria</taxon>
        <taxon>Artiodactyla</taxon>
        <taxon>Whippomorpha</taxon>
        <taxon>Cetacea</taxon>
        <taxon>Odontoceti</taxon>
        <taxon>Physeteridae</taxon>
        <taxon>Physeter</taxon>
    </lineage>
</organism>
<reference evidence="6" key="1">
    <citation type="submission" date="2025-08" db="UniProtKB">
        <authorList>
            <consortium name="RefSeq"/>
        </authorList>
    </citation>
    <scope>IDENTIFICATION</scope>
    <source>
        <tissue evidence="6">Muscle</tissue>
    </source>
</reference>
<evidence type="ECO:0000256" key="3">
    <source>
        <dbReference type="SAM" id="MobiDB-lite"/>
    </source>
</evidence>
<dbReference type="KEGG" id="pcad:114487957"/>
<dbReference type="PANTHER" id="PTHR22968">
    <property type="entry name" value="PROTEIN KINASE C, MU"/>
    <property type="match status" value="1"/>
</dbReference>
<dbReference type="GO" id="GO:0008270">
    <property type="term" value="F:zinc ion binding"/>
    <property type="evidence" value="ECO:0007669"/>
    <property type="project" value="UniProtKB-KW"/>
</dbReference>
<dbReference type="RefSeq" id="XP_028356733.1">
    <property type="nucleotide sequence ID" value="XM_028500932.1"/>
</dbReference>
<dbReference type="FunFam" id="3.30.60.20:FF:000023">
    <property type="entry name" value="RAS guanyl-releasing protein 1 isoform X1"/>
    <property type="match status" value="1"/>
</dbReference>
<evidence type="ECO:0000313" key="6">
    <source>
        <dbReference type="RefSeq" id="XP_028356733.1"/>
    </source>
</evidence>
<sequence length="177" mass="19814">MGNWRYLVDNCAKEVLSSTPPSTRNHGPGSPRCWPSPETRDGCISKEEMVSYFLRSSSVLGGRMGFVHNFHESNSLRPVACRHCKALILGIYKQGLKCRACGVNCHKQCKDRLSVECRRRAQSVSLEGSAPSPSPTHTHHRAFSFSLPRPGRRGSRPPEIREEEVQTVEDGVFDIHL</sequence>
<dbReference type="GO" id="GO:0016020">
    <property type="term" value="C:membrane"/>
    <property type="evidence" value="ECO:0007669"/>
    <property type="project" value="UniProtKB-SubCell"/>
</dbReference>
<dbReference type="InterPro" id="IPR046349">
    <property type="entry name" value="C1-like_sf"/>
</dbReference>
<dbReference type="SUPFAM" id="SSF57889">
    <property type="entry name" value="Cysteine-rich domain"/>
    <property type="match status" value="1"/>
</dbReference>
<dbReference type="GeneID" id="114487957"/>
<accession>A0A455C8Z7</accession>
<dbReference type="GO" id="GO:0005829">
    <property type="term" value="C:cytosol"/>
    <property type="evidence" value="ECO:0007669"/>
    <property type="project" value="TreeGrafter"/>
</dbReference>
<keyword evidence="1" id="KW-0479">Metal-binding</keyword>
<dbReference type="SMART" id="SM00109">
    <property type="entry name" value="C1"/>
    <property type="match status" value="1"/>
</dbReference>
<dbReference type="GO" id="GO:0004674">
    <property type="term" value="F:protein serine/threonine kinase activity"/>
    <property type="evidence" value="ECO:0007669"/>
    <property type="project" value="UniProtKB-KW"/>
</dbReference>
<feature type="region of interest" description="Disordered" evidence="3">
    <location>
        <begin position="124"/>
        <end position="160"/>
    </location>
</feature>
<dbReference type="AlphaFoldDB" id="A0A455C8Z7"/>
<protein>
    <submittedName>
        <fullName evidence="6">RAS guanyl-releasing protein 2</fullName>
    </submittedName>
</protein>
<keyword evidence="5" id="KW-1185">Reference proteome</keyword>
<dbReference type="CTD" id="10235"/>
<evidence type="ECO:0000259" key="4">
    <source>
        <dbReference type="PROSITE" id="PS50081"/>
    </source>
</evidence>
<dbReference type="OrthoDB" id="546434at2759"/>
<dbReference type="Pfam" id="PF00130">
    <property type="entry name" value="C1_1"/>
    <property type="match status" value="1"/>
</dbReference>
<evidence type="ECO:0000256" key="1">
    <source>
        <dbReference type="ARBA" id="ARBA00022723"/>
    </source>
</evidence>
<dbReference type="PANTHER" id="PTHR22968:SF24">
    <property type="entry name" value="SERINE_THREONINE-PROTEIN KINASE"/>
    <property type="match status" value="1"/>
</dbReference>
<dbReference type="InParanoid" id="A0A455C8Z7"/>
<dbReference type="GO" id="GO:0007200">
    <property type="term" value="P:phospholipase C-activating G protein-coupled receptor signaling pathway"/>
    <property type="evidence" value="ECO:0007669"/>
    <property type="project" value="TreeGrafter"/>
</dbReference>
<dbReference type="GO" id="GO:0035556">
    <property type="term" value="P:intracellular signal transduction"/>
    <property type="evidence" value="ECO:0007669"/>
    <property type="project" value="TreeGrafter"/>
</dbReference>
<evidence type="ECO:0000256" key="2">
    <source>
        <dbReference type="ARBA" id="ARBA00022833"/>
    </source>
</evidence>
<dbReference type="Gene3D" id="3.30.60.20">
    <property type="match status" value="1"/>
</dbReference>
<proteinExistence type="predicted"/>